<dbReference type="Proteomes" id="UP000197138">
    <property type="component" value="Unassembled WGS sequence"/>
</dbReference>
<proteinExistence type="predicted"/>
<evidence type="ECO:0000313" key="2">
    <source>
        <dbReference type="EMBL" id="OWM88918.1"/>
    </source>
</evidence>
<evidence type="ECO:0000256" key="1">
    <source>
        <dbReference type="SAM" id="MobiDB-lite"/>
    </source>
</evidence>
<comment type="caution">
    <text evidence="2">The sequence shown here is derived from an EMBL/GenBank/DDBJ whole genome shotgun (WGS) entry which is preliminary data.</text>
</comment>
<dbReference type="AlphaFoldDB" id="A0A218XVU8"/>
<sequence length="265" mass="30002">MEDSAMDYNMKSDDPRGTEYLDKESDVTKNVWTNGNTSAGSAPMRGLEQSIAFTAAEAATNMSQVSSLNEINQNKRINVEKGETIFIKINTSATVDSGSALRRLNGQAMSNSEMNSLLVHGSVSSDPTRRKKWSSARDQELLSAKLEIEKAPPIGKDARGLQNFVYRNISLFVRSYKLMERILEIYVYREGETPIFHQPKIRGIYASEGWFMKLMEGNKKFLVGLLHLLRSIFSPDQSKMDEGRSLRKIFRELEKGGERQRGEYL</sequence>
<reference evidence="3" key="1">
    <citation type="journal article" date="2017" name="Plant J.">
        <title>The pomegranate (Punica granatum L.) genome and the genomics of punicalagin biosynthesis.</title>
        <authorList>
            <person name="Qin G."/>
            <person name="Xu C."/>
            <person name="Ming R."/>
            <person name="Tang H."/>
            <person name="Guyot R."/>
            <person name="Kramer E.M."/>
            <person name="Hu Y."/>
            <person name="Yi X."/>
            <person name="Qi Y."/>
            <person name="Xu X."/>
            <person name="Gao Z."/>
            <person name="Pan H."/>
            <person name="Jian J."/>
            <person name="Tian Y."/>
            <person name="Yue Z."/>
            <person name="Xu Y."/>
        </authorList>
    </citation>
    <scope>NUCLEOTIDE SEQUENCE [LARGE SCALE GENOMIC DNA]</scope>
    <source>
        <strain evidence="3">cv. Dabenzi</strain>
    </source>
</reference>
<organism evidence="2 3">
    <name type="scientific">Punica granatum</name>
    <name type="common">Pomegranate</name>
    <dbReference type="NCBI Taxonomy" id="22663"/>
    <lineage>
        <taxon>Eukaryota</taxon>
        <taxon>Viridiplantae</taxon>
        <taxon>Streptophyta</taxon>
        <taxon>Embryophyta</taxon>
        <taxon>Tracheophyta</taxon>
        <taxon>Spermatophyta</taxon>
        <taxon>Magnoliopsida</taxon>
        <taxon>eudicotyledons</taxon>
        <taxon>Gunneridae</taxon>
        <taxon>Pentapetalae</taxon>
        <taxon>rosids</taxon>
        <taxon>malvids</taxon>
        <taxon>Myrtales</taxon>
        <taxon>Lythraceae</taxon>
        <taxon>Punica</taxon>
    </lineage>
</organism>
<dbReference type="EMBL" id="MTKT01000785">
    <property type="protein sequence ID" value="OWM88918.1"/>
    <property type="molecule type" value="Genomic_DNA"/>
</dbReference>
<feature type="region of interest" description="Disordered" evidence="1">
    <location>
        <begin position="1"/>
        <end position="20"/>
    </location>
</feature>
<feature type="compositionally biased region" description="Basic and acidic residues" evidence="1">
    <location>
        <begin position="10"/>
        <end position="20"/>
    </location>
</feature>
<accession>A0A218XVU8</accession>
<gene>
    <name evidence="2" type="ORF">CDL15_Pgr020872</name>
</gene>
<evidence type="ECO:0000313" key="3">
    <source>
        <dbReference type="Proteomes" id="UP000197138"/>
    </source>
</evidence>
<protein>
    <submittedName>
        <fullName evidence="2">Uncharacterized protein</fullName>
    </submittedName>
</protein>
<name>A0A218XVU8_PUNGR</name>